<feature type="domain" description="Flagellar hook protein FlgE D2" evidence="8">
    <location>
        <begin position="548"/>
        <end position="677"/>
    </location>
</feature>
<name>A0A932GN43_UNCTE</name>
<sequence>MTILSALFAGVSGLDSYANALSVLSNNIANVNTTGFKSSRAEFADILSQSLSGASGSSQIGRGVFLSEVTNVFTQGSFETTSSATDLAIDGDGFFIVNKGTGNYYARAGRFILDKDGKLANPEGFFLRGYALDPTTGIISSALQDINIGSASASPQATTEVNIASNLDSTSTVKNTAGYATSSAAVTDGFIFTSGFTITTGTNDVIRWDDGDGATRAASITTAGGLTSAQISTGAEVAAAIKAALEATNDGAQAADTYTVSYSPTTGKFTIANDAGNVGTIVLHWEDAATTAESALAFNSVSSGNIAPGSSDVSDSVVNDANALIIFNDGSDRRANLLVNGGLTANTVYTGDQVATAIKTAIEATNGGGDLYTVSYDENTQKFTITNNNGNTNPITLKWSNNGSGARTTLGFNASDTALAVNSSDTSDNTVAFNVISGVNDQFALTVDGTSSAADITIAAGTYTTTSLATEMQNKIRADAAFSGKTIEVNYGVTVPKRFTIKSDTTGTSSTLTVTPDATQDFLQSINMGSGGTSTAILYQGNTIDRFNPITSSNFSTSITGYDSLGNPHTLSVYFRKDSNNTWSWSALVDGGDITGGTTGINEEEAKGQLTFTSDGALNTESTTSSIFNFSGGATQGQVIALDFGTSLVTDAGTTGLDGTTQFAGVSSTISQSQDGFSAGQLQSVGIDDDGIITGLFTNGQTQSLAQVALARFASVEGLNAAGGNRFSETQASGQPIVGVPDTGGRGTIASNALELSNVDLASEFVTLIKTQQAFQANARVISTTDSLLTELVNLKR</sequence>
<dbReference type="PANTHER" id="PTHR30435">
    <property type="entry name" value="FLAGELLAR PROTEIN"/>
    <property type="match status" value="1"/>
</dbReference>
<evidence type="ECO:0000259" key="7">
    <source>
        <dbReference type="Pfam" id="PF06429"/>
    </source>
</evidence>
<dbReference type="GO" id="GO:0009424">
    <property type="term" value="C:bacterial-type flagellum hook"/>
    <property type="evidence" value="ECO:0007669"/>
    <property type="project" value="TreeGrafter"/>
</dbReference>
<comment type="subcellular location">
    <subcellularLocation>
        <location evidence="1 5">Bacterial flagellum basal body</location>
    </subcellularLocation>
</comment>
<dbReference type="NCBIfam" id="TIGR03506">
    <property type="entry name" value="FlgEFG_subfam"/>
    <property type="match status" value="2"/>
</dbReference>
<dbReference type="InterPro" id="IPR011491">
    <property type="entry name" value="FlgE_D2"/>
</dbReference>
<evidence type="ECO:0000256" key="5">
    <source>
        <dbReference type="RuleBase" id="RU362116"/>
    </source>
</evidence>
<comment type="similarity">
    <text evidence="2 5">Belongs to the flagella basal body rod proteins family.</text>
</comment>
<dbReference type="Pfam" id="PF22692">
    <property type="entry name" value="LlgE_F_G_D1"/>
    <property type="match status" value="1"/>
</dbReference>
<dbReference type="SUPFAM" id="SSF117143">
    <property type="entry name" value="Flagellar hook protein flgE"/>
    <property type="match status" value="2"/>
</dbReference>
<dbReference type="Pfam" id="PF06429">
    <property type="entry name" value="Flg_bbr_C"/>
    <property type="match status" value="1"/>
</dbReference>
<evidence type="ECO:0000259" key="8">
    <source>
        <dbReference type="Pfam" id="PF07559"/>
    </source>
</evidence>
<dbReference type="PANTHER" id="PTHR30435:SF1">
    <property type="entry name" value="FLAGELLAR HOOK PROTEIN FLGE"/>
    <property type="match status" value="1"/>
</dbReference>
<evidence type="ECO:0000313" key="11">
    <source>
        <dbReference type="Proteomes" id="UP000741360"/>
    </source>
</evidence>
<evidence type="ECO:0000259" key="9">
    <source>
        <dbReference type="Pfam" id="PF22692"/>
    </source>
</evidence>
<comment type="caution">
    <text evidence="10">The sequence shown here is derived from an EMBL/GenBank/DDBJ whole genome shotgun (WGS) entry which is preliminary data.</text>
</comment>
<dbReference type="Pfam" id="PF00460">
    <property type="entry name" value="Flg_bb_rod"/>
    <property type="match status" value="1"/>
</dbReference>
<dbReference type="PROSITE" id="PS00588">
    <property type="entry name" value="FLAGELLA_BB_ROD"/>
    <property type="match status" value="1"/>
</dbReference>
<feature type="domain" description="Flagellar hook protein FlgE/F/G-like D1" evidence="9">
    <location>
        <begin position="88"/>
        <end position="164"/>
    </location>
</feature>
<evidence type="ECO:0000256" key="3">
    <source>
        <dbReference type="ARBA" id="ARBA00019015"/>
    </source>
</evidence>
<evidence type="ECO:0000313" key="10">
    <source>
        <dbReference type="EMBL" id="MBI3014041.1"/>
    </source>
</evidence>
<dbReference type="InterPro" id="IPR053967">
    <property type="entry name" value="LlgE_F_G-like_D1"/>
</dbReference>
<dbReference type="GO" id="GO:0009425">
    <property type="term" value="C:bacterial-type flagellum basal body"/>
    <property type="evidence" value="ECO:0007669"/>
    <property type="project" value="UniProtKB-SubCell"/>
</dbReference>
<dbReference type="InterPro" id="IPR001444">
    <property type="entry name" value="Flag_bb_rod_N"/>
</dbReference>
<dbReference type="InterPro" id="IPR037925">
    <property type="entry name" value="FlgE/F/G-like"/>
</dbReference>
<dbReference type="Pfam" id="PF07559">
    <property type="entry name" value="FlgE_D2"/>
    <property type="match status" value="1"/>
</dbReference>
<keyword evidence="4 5" id="KW-0975">Bacterial flagellum</keyword>
<dbReference type="Gene3D" id="2.60.98.20">
    <property type="entry name" value="Flagellar hook protein FlgE"/>
    <property type="match status" value="1"/>
</dbReference>
<evidence type="ECO:0000256" key="4">
    <source>
        <dbReference type="ARBA" id="ARBA00023143"/>
    </source>
</evidence>
<dbReference type="GO" id="GO:0071978">
    <property type="term" value="P:bacterial-type flagellum-dependent swarming motility"/>
    <property type="evidence" value="ECO:0007669"/>
    <property type="project" value="TreeGrafter"/>
</dbReference>
<feature type="domain" description="Flagellar basal body rod protein N-terminal" evidence="6">
    <location>
        <begin position="10"/>
        <end position="37"/>
    </location>
</feature>
<protein>
    <recommendedName>
        <fullName evidence="3 5">Flagellar hook protein FlgE</fullName>
    </recommendedName>
</protein>
<proteinExistence type="inferred from homology"/>
<gene>
    <name evidence="10" type="ORF">HYY65_03015</name>
</gene>
<evidence type="ECO:0000259" key="6">
    <source>
        <dbReference type="Pfam" id="PF00460"/>
    </source>
</evidence>
<dbReference type="Proteomes" id="UP000741360">
    <property type="component" value="Unassembled WGS sequence"/>
</dbReference>
<evidence type="ECO:0000256" key="1">
    <source>
        <dbReference type="ARBA" id="ARBA00004117"/>
    </source>
</evidence>
<feature type="domain" description="Flagellar basal-body/hook protein C-terminal" evidence="7">
    <location>
        <begin position="751"/>
        <end position="795"/>
    </location>
</feature>
<dbReference type="InterPro" id="IPR020013">
    <property type="entry name" value="Flagellar_FlgE/F/G"/>
</dbReference>
<reference evidence="10" key="1">
    <citation type="submission" date="2020-07" db="EMBL/GenBank/DDBJ databases">
        <title>Huge and variable diversity of episymbiotic CPR bacteria and DPANN archaea in groundwater ecosystems.</title>
        <authorList>
            <person name="He C.Y."/>
            <person name="Keren R."/>
            <person name="Whittaker M."/>
            <person name="Farag I.F."/>
            <person name="Doudna J."/>
            <person name="Cate J.H.D."/>
            <person name="Banfield J.F."/>
        </authorList>
    </citation>
    <scope>NUCLEOTIDE SEQUENCE</scope>
    <source>
        <strain evidence="10">NC_groundwater_717_Ag_S-0.2um_59_8</strain>
    </source>
</reference>
<accession>A0A932GN43</accession>
<organism evidence="10 11">
    <name type="scientific">Tectimicrobiota bacterium</name>
    <dbReference type="NCBI Taxonomy" id="2528274"/>
    <lineage>
        <taxon>Bacteria</taxon>
        <taxon>Pseudomonadati</taxon>
        <taxon>Nitrospinota/Tectimicrobiota group</taxon>
        <taxon>Candidatus Tectimicrobiota</taxon>
    </lineage>
</organism>
<dbReference type="InterPro" id="IPR037058">
    <property type="entry name" value="Falgellar_hook_FlgE_sf"/>
</dbReference>
<dbReference type="InterPro" id="IPR010930">
    <property type="entry name" value="Flg_bb/hook_C_dom"/>
</dbReference>
<keyword evidence="10" id="KW-0966">Cell projection</keyword>
<dbReference type="InterPro" id="IPR019776">
    <property type="entry name" value="Flagellar_basal_body_rod_CS"/>
</dbReference>
<keyword evidence="10" id="KW-0969">Cilium</keyword>
<keyword evidence="10" id="KW-0282">Flagellum</keyword>
<dbReference type="GO" id="GO:0005829">
    <property type="term" value="C:cytosol"/>
    <property type="evidence" value="ECO:0007669"/>
    <property type="project" value="TreeGrafter"/>
</dbReference>
<dbReference type="AlphaFoldDB" id="A0A932GN43"/>
<comment type="function">
    <text evidence="5">A flexible structure which links the flagellar filament to the drive apparatus in the basal body.</text>
</comment>
<dbReference type="EMBL" id="JACPSX010000050">
    <property type="protein sequence ID" value="MBI3014041.1"/>
    <property type="molecule type" value="Genomic_DNA"/>
</dbReference>
<evidence type="ECO:0000256" key="2">
    <source>
        <dbReference type="ARBA" id="ARBA00009677"/>
    </source>
</evidence>